<organism evidence="1 2">
    <name type="scientific">Hyaloscypha bicolor E</name>
    <dbReference type="NCBI Taxonomy" id="1095630"/>
    <lineage>
        <taxon>Eukaryota</taxon>
        <taxon>Fungi</taxon>
        <taxon>Dikarya</taxon>
        <taxon>Ascomycota</taxon>
        <taxon>Pezizomycotina</taxon>
        <taxon>Leotiomycetes</taxon>
        <taxon>Helotiales</taxon>
        <taxon>Hyaloscyphaceae</taxon>
        <taxon>Hyaloscypha</taxon>
        <taxon>Hyaloscypha bicolor</taxon>
    </lineage>
</organism>
<dbReference type="InParanoid" id="A0A2J6SJ54"/>
<dbReference type="RefSeq" id="XP_024727706.1">
    <property type="nucleotide sequence ID" value="XM_024871523.1"/>
</dbReference>
<dbReference type="GeneID" id="36579605"/>
<name>A0A2J6SJ54_9HELO</name>
<keyword evidence="2" id="KW-1185">Reference proteome</keyword>
<dbReference type="EMBL" id="KZ613913">
    <property type="protein sequence ID" value="PMD50802.1"/>
    <property type="molecule type" value="Genomic_DNA"/>
</dbReference>
<protein>
    <submittedName>
        <fullName evidence="1">Uncharacterized protein</fullName>
    </submittedName>
</protein>
<reference evidence="1 2" key="1">
    <citation type="submission" date="2016-04" db="EMBL/GenBank/DDBJ databases">
        <title>A degradative enzymes factory behind the ericoid mycorrhizal symbiosis.</title>
        <authorList>
            <consortium name="DOE Joint Genome Institute"/>
            <person name="Martino E."/>
            <person name="Morin E."/>
            <person name="Grelet G."/>
            <person name="Kuo A."/>
            <person name="Kohler A."/>
            <person name="Daghino S."/>
            <person name="Barry K."/>
            <person name="Choi C."/>
            <person name="Cichocki N."/>
            <person name="Clum A."/>
            <person name="Copeland A."/>
            <person name="Hainaut M."/>
            <person name="Haridas S."/>
            <person name="Labutti K."/>
            <person name="Lindquist E."/>
            <person name="Lipzen A."/>
            <person name="Khouja H.-R."/>
            <person name="Murat C."/>
            <person name="Ohm R."/>
            <person name="Olson A."/>
            <person name="Spatafora J."/>
            <person name="Veneault-Fourrey C."/>
            <person name="Henrissat B."/>
            <person name="Grigoriev I."/>
            <person name="Martin F."/>
            <person name="Perotto S."/>
        </authorList>
    </citation>
    <scope>NUCLEOTIDE SEQUENCE [LARGE SCALE GENOMIC DNA]</scope>
    <source>
        <strain evidence="1 2">E</strain>
    </source>
</reference>
<dbReference type="OrthoDB" id="10613908at2759"/>
<dbReference type="Proteomes" id="UP000235371">
    <property type="component" value="Unassembled WGS sequence"/>
</dbReference>
<accession>A0A2J6SJ54</accession>
<proteinExistence type="predicted"/>
<evidence type="ECO:0000313" key="1">
    <source>
        <dbReference type="EMBL" id="PMD50802.1"/>
    </source>
</evidence>
<evidence type="ECO:0000313" key="2">
    <source>
        <dbReference type="Proteomes" id="UP000235371"/>
    </source>
</evidence>
<dbReference type="AlphaFoldDB" id="A0A2J6SJ54"/>
<gene>
    <name evidence="1" type="ORF">K444DRAFT_276896</name>
</gene>
<sequence>MRWTIPFDLIGSLSLAANIIEFSNMASRLVSPHFVYPDGIPQTYSGMGMLRNSPSGPQSALSLLYKEMEKQNTLSCLTQIERGFSVVCDQALDLCRDLAKNGTRADTISNEDLQNLLAIFNSRIPQRLLEEFTTKIHDLRRILQVDVLRSFWRSTACAGFSQDSPTYVCLV</sequence>